<organism evidence="1 3">
    <name type="scientific">Aphanomyces astaci</name>
    <name type="common">Crayfish plague agent</name>
    <dbReference type="NCBI Taxonomy" id="112090"/>
    <lineage>
        <taxon>Eukaryota</taxon>
        <taxon>Sar</taxon>
        <taxon>Stramenopiles</taxon>
        <taxon>Oomycota</taxon>
        <taxon>Saprolegniomycetes</taxon>
        <taxon>Saprolegniales</taxon>
        <taxon>Verrucalvaceae</taxon>
        <taxon>Aphanomyces</taxon>
    </lineage>
</organism>
<accession>A0A397EYY9</accession>
<proteinExistence type="predicted"/>
<dbReference type="Proteomes" id="UP000266196">
    <property type="component" value="Unassembled WGS sequence"/>
</dbReference>
<dbReference type="Proteomes" id="UP000286510">
    <property type="component" value="Unassembled WGS sequence"/>
</dbReference>
<sequence>MTGCGPLMLRGLRVWVDEAVAGVELTLGLPAMQKLGYSDTTLLENARSQQAEWDFVDQSIATPCEAMHRTFRMEETLVDVINDDEGMCCATPNWGTDPYPTDRQVDDDPVFDAIDWNQSKVKRHVVDLANALSVMHKQVTETAAGKRNKTRIQRKAN</sequence>
<gene>
    <name evidence="2" type="ORF">DYB26_008110</name>
    <name evidence="1" type="ORF">DYB31_002513</name>
</gene>
<dbReference type="EMBL" id="QUTE01011457">
    <property type="protein sequence ID" value="RHZ09792.1"/>
    <property type="molecule type" value="Genomic_DNA"/>
</dbReference>
<evidence type="ECO:0000313" key="4">
    <source>
        <dbReference type="Proteomes" id="UP000286510"/>
    </source>
</evidence>
<evidence type="ECO:0000313" key="1">
    <source>
        <dbReference type="EMBL" id="RHZ09792.1"/>
    </source>
</evidence>
<evidence type="ECO:0000313" key="2">
    <source>
        <dbReference type="EMBL" id="RHZ39519.1"/>
    </source>
</evidence>
<comment type="caution">
    <text evidence="1">The sequence shown here is derived from an EMBL/GenBank/DDBJ whole genome shotgun (WGS) entry which is preliminary data.</text>
</comment>
<name>A0A397EYY9_APHAT</name>
<reference evidence="3 4" key="1">
    <citation type="submission" date="2018-08" db="EMBL/GenBank/DDBJ databases">
        <title>Aphanomyces genome sequencing and annotation.</title>
        <authorList>
            <person name="Minardi D."/>
            <person name="Oidtmann B."/>
            <person name="Van Der Giezen M."/>
            <person name="Studholme D.J."/>
        </authorList>
    </citation>
    <scope>NUCLEOTIDE SEQUENCE [LARGE SCALE GENOMIC DNA]</scope>
    <source>
        <strain evidence="1 3">197901</strain>
        <strain evidence="2 4">FDL457</strain>
    </source>
</reference>
<dbReference type="EMBL" id="QUTF01007550">
    <property type="protein sequence ID" value="RHZ39519.1"/>
    <property type="molecule type" value="Genomic_DNA"/>
</dbReference>
<evidence type="ECO:0000313" key="3">
    <source>
        <dbReference type="Proteomes" id="UP000266196"/>
    </source>
</evidence>
<dbReference type="AlphaFoldDB" id="A0A397EYY9"/>
<protein>
    <submittedName>
        <fullName evidence="1">Uncharacterized protein</fullName>
    </submittedName>
</protein>